<proteinExistence type="predicted"/>
<evidence type="ECO:0000313" key="2">
    <source>
        <dbReference type="EMBL" id="KAK8512755.1"/>
    </source>
</evidence>
<accession>A0ABR2C1L6</accession>
<dbReference type="EMBL" id="JBBPBM010000071">
    <property type="protein sequence ID" value="KAK8512755.1"/>
    <property type="molecule type" value="Genomic_DNA"/>
</dbReference>
<gene>
    <name evidence="2" type="ORF">V6N12_030171</name>
</gene>
<feature type="region of interest" description="Disordered" evidence="1">
    <location>
        <begin position="132"/>
        <end position="155"/>
    </location>
</feature>
<protein>
    <submittedName>
        <fullName evidence="2">Uncharacterized protein</fullName>
    </submittedName>
</protein>
<evidence type="ECO:0000313" key="3">
    <source>
        <dbReference type="Proteomes" id="UP001472677"/>
    </source>
</evidence>
<reference evidence="2 3" key="1">
    <citation type="journal article" date="2024" name="G3 (Bethesda)">
        <title>Genome assembly of Hibiscus sabdariffa L. provides insights into metabolisms of medicinal natural products.</title>
        <authorList>
            <person name="Kim T."/>
        </authorList>
    </citation>
    <scope>NUCLEOTIDE SEQUENCE [LARGE SCALE GENOMIC DNA]</scope>
    <source>
        <strain evidence="2">TK-2024</strain>
        <tissue evidence="2">Old leaves</tissue>
    </source>
</reference>
<dbReference type="Proteomes" id="UP001472677">
    <property type="component" value="Unassembled WGS sequence"/>
</dbReference>
<comment type="caution">
    <text evidence="2">The sequence shown here is derived from an EMBL/GenBank/DDBJ whole genome shotgun (WGS) entry which is preliminary data.</text>
</comment>
<keyword evidence="3" id="KW-1185">Reference proteome</keyword>
<name>A0ABR2C1L6_9ROSI</name>
<evidence type="ECO:0000256" key="1">
    <source>
        <dbReference type="SAM" id="MobiDB-lite"/>
    </source>
</evidence>
<feature type="region of interest" description="Disordered" evidence="1">
    <location>
        <begin position="1"/>
        <end position="24"/>
    </location>
</feature>
<organism evidence="2 3">
    <name type="scientific">Hibiscus sabdariffa</name>
    <name type="common">roselle</name>
    <dbReference type="NCBI Taxonomy" id="183260"/>
    <lineage>
        <taxon>Eukaryota</taxon>
        <taxon>Viridiplantae</taxon>
        <taxon>Streptophyta</taxon>
        <taxon>Embryophyta</taxon>
        <taxon>Tracheophyta</taxon>
        <taxon>Spermatophyta</taxon>
        <taxon>Magnoliopsida</taxon>
        <taxon>eudicotyledons</taxon>
        <taxon>Gunneridae</taxon>
        <taxon>Pentapetalae</taxon>
        <taxon>rosids</taxon>
        <taxon>malvids</taxon>
        <taxon>Malvales</taxon>
        <taxon>Malvaceae</taxon>
        <taxon>Malvoideae</taxon>
        <taxon>Hibiscus</taxon>
    </lineage>
</organism>
<sequence length="155" mass="16360">MSSTNTTRIIVPSPTVTEEPSQLPIQQPAVSVAAEPSIWSSPQSDTCVIPADLDASAMVQSPEELFGVLPLSNQGAVPGAGGAGNEEEIAAMSSNMESVHTEHVLDSHPLGWRAGLYLPDQTLVRCEATTNATGLPHKGSLNHRLDTQNKKTIPK</sequence>